<evidence type="ECO:0000259" key="1">
    <source>
        <dbReference type="Pfam" id="PF13966"/>
    </source>
</evidence>
<reference evidence="2" key="1">
    <citation type="submission" date="2019-12" db="EMBL/GenBank/DDBJ databases">
        <title>Genome sequencing and annotation of Brassica cretica.</title>
        <authorList>
            <person name="Studholme D.J."/>
            <person name="Sarris P."/>
        </authorList>
    </citation>
    <scope>NUCLEOTIDE SEQUENCE</scope>
    <source>
        <strain evidence="2">PFS-109/04</strain>
        <tissue evidence="2">Leaf</tissue>
    </source>
</reference>
<protein>
    <recommendedName>
        <fullName evidence="1">Reverse transcriptase zinc-binding domain-containing protein</fullName>
    </recommendedName>
</protein>
<organism evidence="2 3">
    <name type="scientific">Brassica cretica</name>
    <name type="common">Mustard</name>
    <dbReference type="NCBI Taxonomy" id="69181"/>
    <lineage>
        <taxon>Eukaryota</taxon>
        <taxon>Viridiplantae</taxon>
        <taxon>Streptophyta</taxon>
        <taxon>Embryophyta</taxon>
        <taxon>Tracheophyta</taxon>
        <taxon>Spermatophyta</taxon>
        <taxon>Magnoliopsida</taxon>
        <taxon>eudicotyledons</taxon>
        <taxon>Gunneridae</taxon>
        <taxon>Pentapetalae</taxon>
        <taxon>rosids</taxon>
        <taxon>malvids</taxon>
        <taxon>Brassicales</taxon>
        <taxon>Brassicaceae</taxon>
        <taxon>Brassiceae</taxon>
        <taxon>Brassica</taxon>
    </lineage>
</organism>
<proteinExistence type="predicted"/>
<comment type="caution">
    <text evidence="2">The sequence shown here is derived from an EMBL/GenBank/DDBJ whole genome shotgun (WGS) entry which is preliminary data.</text>
</comment>
<evidence type="ECO:0000313" key="2">
    <source>
        <dbReference type="EMBL" id="KAF3559525.1"/>
    </source>
</evidence>
<dbReference type="AlphaFoldDB" id="A0A8S9R7C3"/>
<accession>A0A8S9R7C3</accession>
<dbReference type="InterPro" id="IPR026960">
    <property type="entry name" value="RVT-Znf"/>
</dbReference>
<name>A0A8S9R7C3_BRACR</name>
<gene>
    <name evidence="2" type="ORF">F2Q69_00011710</name>
</gene>
<dbReference type="EMBL" id="QGKX02000996">
    <property type="protein sequence ID" value="KAF3559525.1"/>
    <property type="molecule type" value="Genomic_DNA"/>
</dbReference>
<sequence>MTASFWFDPWSPLGQLYNYIRKTGPRRMRIRIDAVVAEAITGSSWFLPHPRSQQEVDFHSYLTTVSLPLSHDVDDMYEWIAGDSPLRFFRSSTTWEFLGPRQEEVDWTDVVWFKGAVPKHAFTMWVANYDRLPTRNKLAAWGLPVSTDFPF</sequence>
<dbReference type="Proteomes" id="UP000712600">
    <property type="component" value="Unassembled WGS sequence"/>
</dbReference>
<feature type="domain" description="Reverse transcriptase zinc-binding" evidence="1">
    <location>
        <begin position="89"/>
        <end position="146"/>
    </location>
</feature>
<dbReference type="Pfam" id="PF13966">
    <property type="entry name" value="zf-RVT"/>
    <property type="match status" value="1"/>
</dbReference>
<evidence type="ECO:0000313" key="3">
    <source>
        <dbReference type="Proteomes" id="UP000712600"/>
    </source>
</evidence>